<dbReference type="Pfam" id="PF14223">
    <property type="entry name" value="Retrotran_gag_2"/>
    <property type="match status" value="2"/>
</dbReference>
<dbReference type="PANTHER" id="PTHR47592:SF27">
    <property type="entry name" value="OS08G0421700 PROTEIN"/>
    <property type="match status" value="1"/>
</dbReference>
<dbReference type="Pfam" id="PF22936">
    <property type="entry name" value="Pol_BBD"/>
    <property type="match status" value="2"/>
</dbReference>
<organism evidence="4 5">
    <name type="scientific">Lagenidium giganteum</name>
    <dbReference type="NCBI Taxonomy" id="4803"/>
    <lineage>
        <taxon>Eukaryota</taxon>
        <taxon>Sar</taxon>
        <taxon>Stramenopiles</taxon>
        <taxon>Oomycota</taxon>
        <taxon>Peronosporomycetes</taxon>
        <taxon>Pythiales</taxon>
        <taxon>Pythiaceae</taxon>
    </lineage>
</organism>
<dbReference type="InterPro" id="IPR057670">
    <property type="entry name" value="SH3_retrovirus"/>
</dbReference>
<feature type="domain" description="Retrovirus-related Pol polyprotein from transposon TNT 1-94-like beta-barrel" evidence="2">
    <location>
        <begin position="200"/>
        <end position="273"/>
    </location>
</feature>
<accession>A0AAV2YJC0</accession>
<gene>
    <name evidence="4" type="ORF">N0F65_001558</name>
</gene>
<comment type="caution">
    <text evidence="4">The sequence shown here is derived from an EMBL/GenBank/DDBJ whole genome shotgun (WGS) entry which is preliminary data.</text>
</comment>
<reference evidence="4" key="1">
    <citation type="submission" date="2022-11" db="EMBL/GenBank/DDBJ databases">
        <authorList>
            <person name="Morgan W.R."/>
            <person name="Tartar A."/>
        </authorList>
    </citation>
    <scope>NUCLEOTIDE SEQUENCE</scope>
    <source>
        <strain evidence="4">ARSEF 373</strain>
    </source>
</reference>
<feature type="region of interest" description="Disordered" evidence="1">
    <location>
        <begin position="97"/>
        <end position="147"/>
    </location>
</feature>
<feature type="non-terminal residue" evidence="4">
    <location>
        <position position="1"/>
    </location>
</feature>
<dbReference type="EMBL" id="DAKRPA010000322">
    <property type="protein sequence ID" value="DAZ93373.1"/>
    <property type="molecule type" value="Genomic_DNA"/>
</dbReference>
<keyword evidence="5" id="KW-1185">Reference proteome</keyword>
<evidence type="ECO:0000259" key="2">
    <source>
        <dbReference type="Pfam" id="PF22936"/>
    </source>
</evidence>
<feature type="non-terminal residue" evidence="4">
    <location>
        <position position="809"/>
    </location>
</feature>
<feature type="domain" description="Retrovirus-related Pol polyprotein from transposon TNT 1-94-like beta-barrel" evidence="2">
    <location>
        <begin position="699"/>
        <end position="779"/>
    </location>
</feature>
<dbReference type="InterPro" id="IPR054722">
    <property type="entry name" value="PolX-like_BBD"/>
</dbReference>
<protein>
    <recommendedName>
        <fullName evidence="6">Polyprotein</fullName>
    </recommendedName>
</protein>
<evidence type="ECO:0000313" key="5">
    <source>
        <dbReference type="Proteomes" id="UP001146120"/>
    </source>
</evidence>
<reference evidence="4" key="2">
    <citation type="journal article" date="2023" name="Microbiol Resour">
        <title>Decontamination and Annotation of the Draft Genome Sequence of the Oomycete Lagenidium giganteum ARSEF 373.</title>
        <authorList>
            <person name="Morgan W.R."/>
            <person name="Tartar A."/>
        </authorList>
    </citation>
    <scope>NUCLEOTIDE SEQUENCE</scope>
    <source>
        <strain evidence="4">ARSEF 373</strain>
    </source>
</reference>
<evidence type="ECO:0000256" key="1">
    <source>
        <dbReference type="SAM" id="MobiDB-lite"/>
    </source>
</evidence>
<proteinExistence type="predicted"/>
<dbReference type="PANTHER" id="PTHR47592">
    <property type="entry name" value="PBF68 PROTEIN"/>
    <property type="match status" value="1"/>
</dbReference>
<sequence>NLHNRVQLREQLHEFEMAQGDNLMSHLMKFDDLCLHLAAVGNPLDDNKKLVILLGSLSSEYDRMVKIIESQKSVSLLEAKDMLRREYVTLVKPKKSFKANVKGKPGNKHRRNNRNENENKQPSNRNPRDNSDSRSGNGSQDDTRNSRRRLVKCPICKKWGHTRDQCRRRNSNEDDDDEVVLSATNMIKQPGSERPTASLLERGANSHMSYARDDFCEYAGLRGQLIVCVANGANLEALDTGAVRLHLADGKTVKLTGVLHVPQLDRKQLSVPAPVTEGAKQDRCSIVTCGEQIVQIPKRGNLYALDDFANPSEMAAWECLSEFCVWHARLGHNASFKIPTVARVVKGMPKLSSKTQSFLLCAWQDVFVQILQNLKQHPTFSSTRSSAPSGRESVKIHLPCIFLGYADGTKGYHIWDVENKKLVVSRTVQLNERPRGDYSESPAYVEQPQLPATSVEEDFDIIHEPAVSITPAEPQDMEVDDDLDRSGQTMDIDNDIQPESISLTSTTPPTSPPVHQSIIPRVRSTDNVRDAFQQHGQIHTSRPSNRPVTELPTKLHDFAMEDGSSMSAHLDRFDGLVVAMEAVARQLVVLLGSLPSSYDMIVSIIEIAKDISLIEVKETLLKENEKLERVENADEAAFRAGFKHKGGKKAGGQSHDMKGAATTHPKIGHKRYQCPNMNDDSADGAEVMFMANQDDSDSWLVDSGASSHMSSHRADFETYKQLTDSVDVMIADGESLTAVGIGNVRLHCSNNRKVIIRDVLHIARLERRLLSVAKRTKNGLTVTVTTDMCAIARGKEVVLHIAKANNVYK</sequence>
<dbReference type="AlphaFoldDB" id="A0AAV2YJC0"/>
<evidence type="ECO:0000259" key="3">
    <source>
        <dbReference type="Pfam" id="PF25597"/>
    </source>
</evidence>
<feature type="region of interest" description="Disordered" evidence="1">
    <location>
        <begin position="644"/>
        <end position="674"/>
    </location>
</feature>
<name>A0AAV2YJC0_9STRA</name>
<feature type="region of interest" description="Disordered" evidence="1">
    <location>
        <begin position="478"/>
        <end position="516"/>
    </location>
</feature>
<feature type="domain" description="Retroviral polymerase SH3-like" evidence="3">
    <location>
        <begin position="399"/>
        <end position="440"/>
    </location>
</feature>
<evidence type="ECO:0000313" key="4">
    <source>
        <dbReference type="EMBL" id="DAZ93373.1"/>
    </source>
</evidence>
<evidence type="ECO:0008006" key="6">
    <source>
        <dbReference type="Google" id="ProtNLM"/>
    </source>
</evidence>
<dbReference type="Pfam" id="PF25597">
    <property type="entry name" value="SH3_retrovirus"/>
    <property type="match status" value="1"/>
</dbReference>
<dbReference type="Proteomes" id="UP001146120">
    <property type="component" value="Unassembled WGS sequence"/>
</dbReference>